<dbReference type="AlphaFoldDB" id="A0A4Y3NJ58"/>
<sequence length="49" mass="5976">MKNIKVAHDRRDEWDRSHFELWAAELQRRETRVTSAAWVGWHEEEEDPA</sequence>
<comment type="caution">
    <text evidence="1">The sequence shown here is derived from an EMBL/GenBank/DDBJ whole genome shotgun (WGS) entry which is preliminary data.</text>
</comment>
<accession>A0A4Y3NJ58</accession>
<name>A0A4Y3NJ58_PAEAU</name>
<dbReference type="RefSeq" id="WP_170224910.1">
    <property type="nucleotide sequence ID" value="NZ_BAAAWK010000001.1"/>
</dbReference>
<keyword evidence="2" id="KW-1185">Reference proteome</keyword>
<proteinExistence type="predicted"/>
<evidence type="ECO:0000313" key="1">
    <source>
        <dbReference type="EMBL" id="GEB19166.1"/>
    </source>
</evidence>
<evidence type="ECO:0000313" key="2">
    <source>
        <dbReference type="Proteomes" id="UP000317715"/>
    </source>
</evidence>
<organism evidence="1 2">
    <name type="scientific">Paenarthrobacter aurescens</name>
    <name type="common">Arthrobacter aurescens</name>
    <dbReference type="NCBI Taxonomy" id="43663"/>
    <lineage>
        <taxon>Bacteria</taxon>
        <taxon>Bacillati</taxon>
        <taxon>Actinomycetota</taxon>
        <taxon>Actinomycetes</taxon>
        <taxon>Micrococcales</taxon>
        <taxon>Micrococcaceae</taxon>
        <taxon>Paenarthrobacter</taxon>
    </lineage>
</organism>
<dbReference type="GeneID" id="97299282"/>
<reference evidence="1 2" key="1">
    <citation type="submission" date="2019-06" db="EMBL/GenBank/DDBJ databases">
        <title>Whole genome shotgun sequence of Paenarthrobacter aurescens NBRC 12136.</title>
        <authorList>
            <person name="Hosoyama A."/>
            <person name="Uohara A."/>
            <person name="Ohji S."/>
            <person name="Ichikawa N."/>
        </authorList>
    </citation>
    <scope>NUCLEOTIDE SEQUENCE [LARGE SCALE GENOMIC DNA]</scope>
    <source>
        <strain evidence="1 2">NBRC 12136</strain>
    </source>
</reference>
<dbReference type="EMBL" id="BJMD01000010">
    <property type="protein sequence ID" value="GEB19166.1"/>
    <property type="molecule type" value="Genomic_DNA"/>
</dbReference>
<protein>
    <submittedName>
        <fullName evidence="1">Uncharacterized protein</fullName>
    </submittedName>
</protein>
<gene>
    <name evidence="1" type="ORF">AAU01_19210</name>
</gene>
<dbReference type="Proteomes" id="UP000317715">
    <property type="component" value="Unassembled WGS sequence"/>
</dbReference>